<feature type="transmembrane region" description="Helical" evidence="13">
    <location>
        <begin position="51"/>
        <end position="75"/>
    </location>
</feature>
<keyword evidence="4 12" id="KW-0716">Sensory transduction</keyword>
<keyword evidence="5 12" id="KW-0812">Transmembrane</keyword>
<keyword evidence="8 12" id="KW-0472">Membrane</keyword>
<evidence type="ECO:0000256" key="12">
    <source>
        <dbReference type="RuleBase" id="RU004424"/>
    </source>
</evidence>
<dbReference type="Proteomes" id="UP000558958">
    <property type="component" value="Unassembled WGS sequence"/>
</dbReference>
<evidence type="ECO:0000256" key="8">
    <source>
        <dbReference type="ARBA" id="ARBA00023136"/>
    </source>
</evidence>
<dbReference type="GO" id="GO:0016020">
    <property type="term" value="C:membrane"/>
    <property type="evidence" value="ECO:0007669"/>
    <property type="project" value="UniProtKB-SubCell"/>
</dbReference>
<feature type="transmembrane region" description="Helical" evidence="13">
    <location>
        <begin position="87"/>
        <end position="112"/>
    </location>
</feature>
<keyword evidence="3 12" id="KW-0919">Taste</keyword>
<comment type="similarity">
    <text evidence="2 11">Belongs to the G-protein coupled receptor T2R family.</text>
</comment>
<comment type="caution">
    <text evidence="14">The sequence shown here is derived from an EMBL/GenBank/DDBJ whole genome shotgun (WGS) entry which is preliminary data.</text>
</comment>
<evidence type="ECO:0000313" key="14">
    <source>
        <dbReference type="EMBL" id="NXG10107.1"/>
    </source>
</evidence>
<gene>
    <name evidence="14" type="primary">Tas2r40_2</name>
    <name evidence="14" type="ORF">SAKLUC_R03519</name>
</gene>
<evidence type="ECO:0000256" key="4">
    <source>
        <dbReference type="ARBA" id="ARBA00022606"/>
    </source>
</evidence>
<dbReference type="Gene3D" id="1.20.1070.10">
    <property type="entry name" value="Rhodopsin 7-helix transmembrane proteins"/>
    <property type="match status" value="1"/>
</dbReference>
<evidence type="ECO:0000313" key="15">
    <source>
        <dbReference type="Proteomes" id="UP000558958"/>
    </source>
</evidence>
<dbReference type="GO" id="GO:0004930">
    <property type="term" value="F:G protein-coupled receptor activity"/>
    <property type="evidence" value="ECO:0007669"/>
    <property type="project" value="UniProtKB-KW"/>
</dbReference>
<proteinExistence type="inferred from homology"/>
<comment type="subcellular location">
    <subcellularLocation>
        <location evidence="1 12">Membrane</location>
        <topology evidence="1 12">Multi-pass membrane protein</topology>
    </subcellularLocation>
</comment>
<keyword evidence="6 13" id="KW-1133">Transmembrane helix</keyword>
<keyword evidence="9 12" id="KW-0675">Receptor</keyword>
<keyword evidence="10 12" id="KW-0807">Transducer</keyword>
<accession>A0A7K8Z4Y1</accession>
<dbReference type="EMBL" id="VWZD01011006">
    <property type="protein sequence ID" value="NXG10107.1"/>
    <property type="molecule type" value="Genomic_DNA"/>
</dbReference>
<evidence type="ECO:0000256" key="13">
    <source>
        <dbReference type="SAM" id="Phobius"/>
    </source>
</evidence>
<dbReference type="FunFam" id="1.20.1070.10:FF:000055">
    <property type="entry name" value="Taste receptor type 2"/>
    <property type="match status" value="1"/>
</dbReference>
<sequence length="309" mass="35450">KQSNDTSYGATILAIVTLEVFAGMWINTFIVSVLCVAWIKKKTLDSNAKILLLLGCSRLWYLVFSWLYSFLLIIYPHFLYVQPTYTVIISIMSFFECSHLWVSACLCGFYCVKIVNFRNSFFIYLKVKIDRIVPWLLVGSLLLALAIGILVYSIDIKENCNNSTGEGNFSKMSIHKDDGFFHIYSIVGFGFVTSFMAVIFSALLLLFSLWRHKRNMQTNSMKDLSVDAHIKAMKSILSFLVMYSINFISLILSLISSMKKENPMMFLTYMFQYVFPVVHSLLLIFSNPKLEETLLSILPCVNCKVCLRQ</sequence>
<evidence type="ECO:0000256" key="10">
    <source>
        <dbReference type="ARBA" id="ARBA00023224"/>
    </source>
</evidence>
<evidence type="ECO:0000256" key="7">
    <source>
        <dbReference type="ARBA" id="ARBA00023040"/>
    </source>
</evidence>
<dbReference type="InterPro" id="IPR007960">
    <property type="entry name" value="TAS2R"/>
</dbReference>
<dbReference type="PANTHER" id="PTHR11394">
    <property type="entry name" value="TASTE RECEPTOR TYPE 2"/>
    <property type="match status" value="1"/>
</dbReference>
<dbReference type="AlphaFoldDB" id="A0A7K8Z4Y1"/>
<dbReference type="PANTHER" id="PTHR11394:SF47">
    <property type="entry name" value="TASTE RECEPTOR TYPE 2 MEMBER 40"/>
    <property type="match status" value="1"/>
</dbReference>
<evidence type="ECO:0000256" key="6">
    <source>
        <dbReference type="ARBA" id="ARBA00022989"/>
    </source>
</evidence>
<evidence type="ECO:0000256" key="2">
    <source>
        <dbReference type="ARBA" id="ARBA00007376"/>
    </source>
</evidence>
<dbReference type="SUPFAM" id="SSF81321">
    <property type="entry name" value="Family A G protein-coupled receptor-like"/>
    <property type="match status" value="1"/>
</dbReference>
<protein>
    <recommendedName>
        <fullName evidence="12">Taste receptor type 2</fullName>
    </recommendedName>
</protein>
<keyword evidence="7 12" id="KW-0297">G-protein coupled receptor</keyword>
<evidence type="ECO:0000256" key="5">
    <source>
        <dbReference type="ARBA" id="ARBA00022692"/>
    </source>
</evidence>
<evidence type="ECO:0000256" key="1">
    <source>
        <dbReference type="ARBA" id="ARBA00004141"/>
    </source>
</evidence>
<feature type="transmembrane region" description="Helical" evidence="13">
    <location>
        <begin position="181"/>
        <end position="207"/>
    </location>
</feature>
<keyword evidence="15" id="KW-1185">Reference proteome</keyword>
<feature type="transmembrane region" description="Helical" evidence="13">
    <location>
        <begin position="132"/>
        <end position="154"/>
    </location>
</feature>
<feature type="non-terminal residue" evidence="14">
    <location>
        <position position="309"/>
    </location>
</feature>
<evidence type="ECO:0000256" key="11">
    <source>
        <dbReference type="RuleBase" id="RU004423"/>
    </source>
</evidence>
<dbReference type="GO" id="GO:0033038">
    <property type="term" value="F:bitter taste receptor activity"/>
    <property type="evidence" value="ECO:0007669"/>
    <property type="project" value="InterPro"/>
</dbReference>
<reference evidence="14 15" key="1">
    <citation type="submission" date="2019-09" db="EMBL/GenBank/DDBJ databases">
        <title>Bird 10,000 Genomes (B10K) Project - Family phase.</title>
        <authorList>
            <person name="Zhang G."/>
        </authorList>
    </citation>
    <scope>NUCLEOTIDE SEQUENCE [LARGE SCALE GENOMIC DNA]</scope>
    <source>
        <strain evidence="14">B10K-DU-001-06</strain>
        <tissue evidence="14">Muscle</tissue>
    </source>
</reference>
<feature type="transmembrane region" description="Helical" evidence="13">
    <location>
        <begin position="236"/>
        <end position="258"/>
    </location>
</feature>
<feature type="transmembrane region" description="Helical" evidence="13">
    <location>
        <begin position="264"/>
        <end position="285"/>
    </location>
</feature>
<name>A0A7K8Z4Y1_9PASS</name>
<feature type="transmembrane region" description="Helical" evidence="13">
    <location>
        <begin position="12"/>
        <end position="39"/>
    </location>
</feature>
<evidence type="ECO:0000256" key="3">
    <source>
        <dbReference type="ARBA" id="ARBA00022480"/>
    </source>
</evidence>
<organism evidence="14 15">
    <name type="scientific">Sakesphorus luctuosus</name>
    <dbReference type="NCBI Taxonomy" id="419690"/>
    <lineage>
        <taxon>Eukaryota</taxon>
        <taxon>Metazoa</taxon>
        <taxon>Chordata</taxon>
        <taxon>Craniata</taxon>
        <taxon>Vertebrata</taxon>
        <taxon>Euteleostomi</taxon>
        <taxon>Archelosauria</taxon>
        <taxon>Archosauria</taxon>
        <taxon>Dinosauria</taxon>
        <taxon>Saurischia</taxon>
        <taxon>Theropoda</taxon>
        <taxon>Coelurosauria</taxon>
        <taxon>Aves</taxon>
        <taxon>Neognathae</taxon>
        <taxon>Neoaves</taxon>
        <taxon>Telluraves</taxon>
        <taxon>Australaves</taxon>
        <taxon>Passeriformes</taxon>
        <taxon>Thamnophilidae</taxon>
        <taxon>Sakesphorus</taxon>
    </lineage>
</organism>
<evidence type="ECO:0000256" key="9">
    <source>
        <dbReference type="ARBA" id="ARBA00023170"/>
    </source>
</evidence>
<dbReference type="Pfam" id="PF05296">
    <property type="entry name" value="TAS2R"/>
    <property type="match status" value="1"/>
</dbReference>
<feature type="non-terminal residue" evidence="14">
    <location>
        <position position="1"/>
    </location>
</feature>